<keyword evidence="3" id="KW-1185">Reference proteome</keyword>
<evidence type="ECO:0000256" key="1">
    <source>
        <dbReference type="SAM" id="MobiDB-lite"/>
    </source>
</evidence>
<dbReference type="AlphaFoldDB" id="A0A067SA78"/>
<dbReference type="EMBL" id="KL142412">
    <property type="protein sequence ID" value="KDR67761.1"/>
    <property type="molecule type" value="Genomic_DNA"/>
</dbReference>
<accession>A0A067SA78</accession>
<name>A0A067SA78_GALM3</name>
<gene>
    <name evidence="2" type="ORF">GALMADRAFT_216159</name>
</gene>
<feature type="region of interest" description="Disordered" evidence="1">
    <location>
        <begin position="60"/>
        <end position="110"/>
    </location>
</feature>
<dbReference type="Proteomes" id="UP000027222">
    <property type="component" value="Unassembled WGS sequence"/>
</dbReference>
<evidence type="ECO:0008006" key="4">
    <source>
        <dbReference type="Google" id="ProtNLM"/>
    </source>
</evidence>
<evidence type="ECO:0000313" key="3">
    <source>
        <dbReference type="Proteomes" id="UP000027222"/>
    </source>
</evidence>
<sequence length="110" mass="12644">MIYTSALSAPCGPKNLEATKKKPAAGDMFRFQPNNCVEWNLFGEEYSKSHPRPTKQEVRAAYDALSDDEKQTWSQRRTDKLANRKTSGKKQRVMSIPTSRHQREDIQSLE</sequence>
<reference evidence="3" key="1">
    <citation type="journal article" date="2014" name="Proc. Natl. Acad. Sci. U.S.A.">
        <title>Extensive sampling of basidiomycete genomes demonstrates inadequacy of the white-rot/brown-rot paradigm for wood decay fungi.</title>
        <authorList>
            <person name="Riley R."/>
            <person name="Salamov A.A."/>
            <person name="Brown D.W."/>
            <person name="Nagy L.G."/>
            <person name="Floudas D."/>
            <person name="Held B.W."/>
            <person name="Levasseur A."/>
            <person name="Lombard V."/>
            <person name="Morin E."/>
            <person name="Otillar R."/>
            <person name="Lindquist E.A."/>
            <person name="Sun H."/>
            <person name="LaButti K.M."/>
            <person name="Schmutz J."/>
            <person name="Jabbour D."/>
            <person name="Luo H."/>
            <person name="Baker S.E."/>
            <person name="Pisabarro A.G."/>
            <person name="Walton J.D."/>
            <person name="Blanchette R.A."/>
            <person name="Henrissat B."/>
            <person name="Martin F."/>
            <person name="Cullen D."/>
            <person name="Hibbett D.S."/>
            <person name="Grigoriev I.V."/>
        </authorList>
    </citation>
    <scope>NUCLEOTIDE SEQUENCE [LARGE SCALE GENOMIC DNA]</scope>
    <source>
        <strain evidence="3">CBS 339.88</strain>
    </source>
</reference>
<protein>
    <recommendedName>
        <fullName evidence="4">HMG box domain-containing protein</fullName>
    </recommendedName>
</protein>
<organism evidence="2 3">
    <name type="scientific">Galerina marginata (strain CBS 339.88)</name>
    <dbReference type="NCBI Taxonomy" id="685588"/>
    <lineage>
        <taxon>Eukaryota</taxon>
        <taxon>Fungi</taxon>
        <taxon>Dikarya</taxon>
        <taxon>Basidiomycota</taxon>
        <taxon>Agaricomycotina</taxon>
        <taxon>Agaricomycetes</taxon>
        <taxon>Agaricomycetidae</taxon>
        <taxon>Agaricales</taxon>
        <taxon>Agaricineae</taxon>
        <taxon>Strophariaceae</taxon>
        <taxon>Galerina</taxon>
    </lineage>
</organism>
<dbReference type="OrthoDB" id="3069586at2759"/>
<proteinExistence type="predicted"/>
<feature type="compositionally biased region" description="Basic and acidic residues" evidence="1">
    <location>
        <begin position="101"/>
        <end position="110"/>
    </location>
</feature>
<evidence type="ECO:0000313" key="2">
    <source>
        <dbReference type="EMBL" id="KDR67761.1"/>
    </source>
</evidence>
<dbReference type="HOGENOM" id="CLU_2171266_0_0_1"/>
<feature type="compositionally biased region" description="Basic and acidic residues" evidence="1">
    <location>
        <begin position="67"/>
        <end position="82"/>
    </location>
</feature>